<dbReference type="InterPro" id="IPR029465">
    <property type="entry name" value="ATPgrasp_TupA"/>
</dbReference>
<dbReference type="SUPFAM" id="SSF56059">
    <property type="entry name" value="Glutathione synthetase ATP-binding domain-like"/>
    <property type="match status" value="1"/>
</dbReference>
<protein>
    <submittedName>
        <fullName evidence="5">Teichuronopeptide biosynthesis TupA-like protein</fullName>
    </submittedName>
</protein>
<dbReference type="EMBL" id="SOAN01000004">
    <property type="protein sequence ID" value="TDS86070.1"/>
    <property type="molecule type" value="Genomic_DNA"/>
</dbReference>
<organism evidence="5 6">
    <name type="scientific">Nesterenkonia aurantiaca</name>
    <dbReference type="NCBI Taxonomy" id="1436010"/>
    <lineage>
        <taxon>Bacteria</taxon>
        <taxon>Bacillati</taxon>
        <taxon>Actinomycetota</taxon>
        <taxon>Actinomycetes</taxon>
        <taxon>Micrococcales</taxon>
        <taxon>Micrococcaceae</taxon>
        <taxon>Nesterenkonia</taxon>
    </lineage>
</organism>
<dbReference type="GO" id="GO:0005524">
    <property type="term" value="F:ATP binding"/>
    <property type="evidence" value="ECO:0007669"/>
    <property type="project" value="UniProtKB-UniRule"/>
</dbReference>
<evidence type="ECO:0000256" key="1">
    <source>
        <dbReference type="PROSITE-ProRule" id="PRU00409"/>
    </source>
</evidence>
<keyword evidence="6" id="KW-1185">Reference proteome</keyword>
<feature type="domain" description="ATP-grasp" evidence="4">
    <location>
        <begin position="183"/>
        <end position="411"/>
    </location>
</feature>
<keyword evidence="2" id="KW-0175">Coiled coil</keyword>
<dbReference type="AlphaFoldDB" id="A0A4R7G4J9"/>
<name>A0A4R7G4J9_9MICC</name>
<keyword evidence="1" id="KW-0547">Nucleotide-binding</keyword>
<keyword evidence="1" id="KW-0067">ATP-binding</keyword>
<evidence type="ECO:0000313" key="6">
    <source>
        <dbReference type="Proteomes" id="UP000294506"/>
    </source>
</evidence>
<reference evidence="5 6" key="1">
    <citation type="submission" date="2019-03" db="EMBL/GenBank/DDBJ databases">
        <title>Genomic Encyclopedia of Type Strains, Phase III (KMG-III): the genomes of soil and plant-associated and newly described type strains.</title>
        <authorList>
            <person name="Whitman W."/>
        </authorList>
    </citation>
    <scope>NUCLEOTIDE SEQUENCE [LARGE SCALE GENOMIC DNA]</scope>
    <source>
        <strain evidence="5 6">DSM 27373</strain>
    </source>
</reference>
<sequence length="466" mass="51391">MPQIPKALHDRIPGIGWRDRKIAFLQTRTNQLDRAQHSLTMKVRKLKTALDQERAAHAAADAAHISERAAADAAYTSERAAADAAYTSERAAAHAAHKAERDTLEAAHDAERAALTEENDGLKSEIEILQAKYEAAVAEHQRFTLPSFKAKLVNYRDAADITSDNKWHASGPLAQVSYKLRSYALADSLGIATPEIYRVWHSLEDIDFSDLTVQRFVLKADRGHSGMAVIPLTRTGTGWQTLTGKEQLTESRPSARMLTRLEQGGGPYFAEEFLESASNATIPEDIKVYTAYGQVLHVLVMSTEGVQVMNRKTFKRKYFGPDGGDLGPILPGANYGPDIPVPVGWNGLLEAAEKMSIAAGIPFVRVDLYATSRGPVLGELTPAPGGKQTYSLDHDAQLGAAWNNAEVRLHRDIARGRPPGTIFGAQPYTWWYPESPLESHPSAWPRRRADARRWFTPPPSRQGEQD</sequence>
<feature type="coiled-coil region" evidence="2">
    <location>
        <begin position="112"/>
        <end position="139"/>
    </location>
</feature>
<evidence type="ECO:0000256" key="2">
    <source>
        <dbReference type="SAM" id="Coils"/>
    </source>
</evidence>
<comment type="caution">
    <text evidence="5">The sequence shown here is derived from an EMBL/GenBank/DDBJ whole genome shotgun (WGS) entry which is preliminary data.</text>
</comment>
<dbReference type="GO" id="GO:0046872">
    <property type="term" value="F:metal ion binding"/>
    <property type="evidence" value="ECO:0007669"/>
    <property type="project" value="InterPro"/>
</dbReference>
<evidence type="ECO:0000313" key="5">
    <source>
        <dbReference type="EMBL" id="TDS86070.1"/>
    </source>
</evidence>
<dbReference type="InterPro" id="IPR011761">
    <property type="entry name" value="ATP-grasp"/>
</dbReference>
<dbReference type="PROSITE" id="PS50975">
    <property type="entry name" value="ATP_GRASP"/>
    <property type="match status" value="1"/>
</dbReference>
<accession>A0A4R7G4J9</accession>
<dbReference type="RefSeq" id="WP_133726117.1">
    <property type="nucleotide sequence ID" value="NZ_SOAN01000004.1"/>
</dbReference>
<evidence type="ECO:0000259" key="4">
    <source>
        <dbReference type="PROSITE" id="PS50975"/>
    </source>
</evidence>
<dbReference type="Pfam" id="PF14305">
    <property type="entry name" value="ATPgrasp_TupA"/>
    <property type="match status" value="1"/>
</dbReference>
<gene>
    <name evidence="5" type="ORF">EV640_10492</name>
</gene>
<dbReference type="Proteomes" id="UP000294506">
    <property type="component" value="Unassembled WGS sequence"/>
</dbReference>
<proteinExistence type="predicted"/>
<feature type="region of interest" description="Disordered" evidence="3">
    <location>
        <begin position="437"/>
        <end position="466"/>
    </location>
</feature>
<evidence type="ECO:0000256" key="3">
    <source>
        <dbReference type="SAM" id="MobiDB-lite"/>
    </source>
</evidence>